<evidence type="ECO:0000256" key="1">
    <source>
        <dbReference type="SAM" id="MobiDB-lite"/>
    </source>
</evidence>
<feature type="compositionally biased region" description="Pro residues" evidence="1">
    <location>
        <begin position="51"/>
        <end position="60"/>
    </location>
</feature>
<organism evidence="2 3">
    <name type="scientific">Actinopolyspora xinjiangensis</name>
    <dbReference type="NCBI Taxonomy" id="405564"/>
    <lineage>
        <taxon>Bacteria</taxon>
        <taxon>Bacillati</taxon>
        <taxon>Actinomycetota</taxon>
        <taxon>Actinomycetes</taxon>
        <taxon>Actinopolysporales</taxon>
        <taxon>Actinopolysporaceae</taxon>
        <taxon>Actinopolyspora</taxon>
    </lineage>
</organism>
<evidence type="ECO:0000313" key="2">
    <source>
        <dbReference type="EMBL" id="SDP54832.1"/>
    </source>
</evidence>
<accession>A0A1H0TL99</accession>
<protein>
    <submittedName>
        <fullName evidence="2">Uncharacterized protein</fullName>
    </submittedName>
</protein>
<reference evidence="3" key="1">
    <citation type="submission" date="2016-10" db="EMBL/GenBank/DDBJ databases">
        <authorList>
            <person name="Varghese N."/>
            <person name="Submissions S."/>
        </authorList>
    </citation>
    <scope>NUCLEOTIDE SEQUENCE [LARGE SCALE GENOMIC DNA]</scope>
    <source>
        <strain evidence="3">DSM 46732</strain>
    </source>
</reference>
<dbReference type="RefSeq" id="WP_170837412.1">
    <property type="nucleotide sequence ID" value="NZ_FNJR01000005.1"/>
</dbReference>
<proteinExistence type="predicted"/>
<feature type="region of interest" description="Disordered" evidence="1">
    <location>
        <begin position="47"/>
        <end position="68"/>
    </location>
</feature>
<dbReference type="EMBL" id="FNJR01000005">
    <property type="protein sequence ID" value="SDP54832.1"/>
    <property type="molecule type" value="Genomic_DNA"/>
</dbReference>
<evidence type="ECO:0000313" key="3">
    <source>
        <dbReference type="Proteomes" id="UP000199497"/>
    </source>
</evidence>
<dbReference type="AlphaFoldDB" id="A0A1H0TL99"/>
<dbReference type="Proteomes" id="UP000199497">
    <property type="component" value="Unassembled WGS sequence"/>
</dbReference>
<name>A0A1H0TL99_9ACTN</name>
<gene>
    <name evidence="2" type="ORF">SAMN04487905_105147</name>
</gene>
<dbReference type="STRING" id="405564.SAMN04487905_105147"/>
<sequence length="98" mass="10932">MTAPRRHPGDTRNARTRLREFVRTNHPDVGGDPEVFAAGLAELQAARDGVPPSPETPTPLPADHGDGPVVLVHRHGLRGLLARMRDWRERRRRGPRVV</sequence>
<keyword evidence="3" id="KW-1185">Reference proteome</keyword>